<keyword evidence="2" id="KW-1185">Reference proteome</keyword>
<sequence>MRVDLLCSAQHLERVNICVQVANIAKQKLAASSSELIENDGKGVDDDDEGLRRAEQKIWETHKMHCLLTNNHSNRDLTTNAFVDNKSGSH</sequence>
<organism evidence="1 2">
    <name type="scientific">Anabarilius grahami</name>
    <name type="common">Kanglang fish</name>
    <name type="synonym">Barilius grahami</name>
    <dbReference type="NCBI Taxonomy" id="495550"/>
    <lineage>
        <taxon>Eukaryota</taxon>
        <taxon>Metazoa</taxon>
        <taxon>Chordata</taxon>
        <taxon>Craniata</taxon>
        <taxon>Vertebrata</taxon>
        <taxon>Euteleostomi</taxon>
        <taxon>Actinopterygii</taxon>
        <taxon>Neopterygii</taxon>
        <taxon>Teleostei</taxon>
        <taxon>Ostariophysi</taxon>
        <taxon>Cypriniformes</taxon>
        <taxon>Xenocyprididae</taxon>
        <taxon>Xenocypridinae</taxon>
        <taxon>Xenocypridinae incertae sedis</taxon>
        <taxon>Anabarilius</taxon>
    </lineage>
</organism>
<dbReference type="Proteomes" id="UP000281406">
    <property type="component" value="Unassembled WGS sequence"/>
</dbReference>
<protein>
    <submittedName>
        <fullName evidence="1">Uncharacterized protein</fullName>
    </submittedName>
</protein>
<evidence type="ECO:0000313" key="1">
    <source>
        <dbReference type="EMBL" id="ROL48233.1"/>
    </source>
</evidence>
<proteinExistence type="predicted"/>
<gene>
    <name evidence="1" type="ORF">DPX16_5627</name>
</gene>
<accession>A0A3N0YPY0</accession>
<dbReference type="EMBL" id="RJVU01031169">
    <property type="protein sequence ID" value="ROL48233.1"/>
    <property type="molecule type" value="Genomic_DNA"/>
</dbReference>
<evidence type="ECO:0000313" key="2">
    <source>
        <dbReference type="Proteomes" id="UP000281406"/>
    </source>
</evidence>
<comment type="caution">
    <text evidence="1">The sequence shown here is derived from an EMBL/GenBank/DDBJ whole genome shotgun (WGS) entry which is preliminary data.</text>
</comment>
<name>A0A3N0YPY0_ANAGA</name>
<dbReference type="AlphaFoldDB" id="A0A3N0YPY0"/>
<reference evidence="1 2" key="1">
    <citation type="submission" date="2018-10" db="EMBL/GenBank/DDBJ databases">
        <title>Genome assembly for a Yunnan-Guizhou Plateau 3E fish, Anabarilius grahami (Regan), and its evolutionary and genetic applications.</title>
        <authorList>
            <person name="Jiang W."/>
        </authorList>
    </citation>
    <scope>NUCLEOTIDE SEQUENCE [LARGE SCALE GENOMIC DNA]</scope>
    <source>
        <strain evidence="1">AG-KIZ</strain>
        <tissue evidence="1">Muscle</tissue>
    </source>
</reference>